<evidence type="ECO:0000313" key="3">
    <source>
        <dbReference type="Proteomes" id="UP000521748"/>
    </source>
</evidence>
<comment type="caution">
    <text evidence="2">The sequence shown here is derived from an EMBL/GenBank/DDBJ whole genome shotgun (WGS) entry which is preliminary data.</text>
</comment>
<name>A0A7Y9LST5_9MICC</name>
<feature type="compositionally biased region" description="Basic and acidic residues" evidence="1">
    <location>
        <begin position="166"/>
        <end position="177"/>
    </location>
</feature>
<accession>A0A7Y9LST5</accession>
<protein>
    <submittedName>
        <fullName evidence="2">Uncharacterized protein</fullName>
    </submittedName>
</protein>
<sequence length="198" mass="22119">MSACTSGNGNPHEPINADKVGVSQELKNATIEAVKLNRDILTQIDKKYFIGSFTDLSNERHSSETPPMKNGYSYWQITTLSGTKNMDITAVFNQIRTYLESQGFTLDRDDRQGTPEKGVTDVATFRRKDNAVPFIEMGVPGTNKDSQISLKIVTADYPNPPMSEWPDWHKDEPEWKPTEPLWPTGIGPKTTPSSTKTP</sequence>
<feature type="region of interest" description="Disordered" evidence="1">
    <location>
        <begin position="163"/>
        <end position="198"/>
    </location>
</feature>
<evidence type="ECO:0000256" key="1">
    <source>
        <dbReference type="SAM" id="MobiDB-lite"/>
    </source>
</evidence>
<keyword evidence="3" id="KW-1185">Reference proteome</keyword>
<dbReference type="AlphaFoldDB" id="A0A7Y9LST5"/>
<gene>
    <name evidence="2" type="ORF">FHU41_001180</name>
</gene>
<proteinExistence type="predicted"/>
<dbReference type="EMBL" id="JACBYQ010000001">
    <property type="protein sequence ID" value="NYE94959.1"/>
    <property type="molecule type" value="Genomic_DNA"/>
</dbReference>
<feature type="compositionally biased region" description="Low complexity" evidence="1">
    <location>
        <begin position="188"/>
        <end position="198"/>
    </location>
</feature>
<dbReference type="Proteomes" id="UP000521748">
    <property type="component" value="Unassembled WGS sequence"/>
</dbReference>
<reference evidence="2 3" key="1">
    <citation type="submission" date="2020-07" db="EMBL/GenBank/DDBJ databases">
        <title>Sequencing the genomes of 1000 actinobacteria strains.</title>
        <authorList>
            <person name="Klenk H.-P."/>
        </authorList>
    </citation>
    <scope>NUCLEOTIDE SEQUENCE [LARGE SCALE GENOMIC DNA]</scope>
    <source>
        <strain evidence="2 3">DSM 102047</strain>
    </source>
</reference>
<organism evidence="2 3">
    <name type="scientific">Psychromicrobium silvestre</name>
    <dbReference type="NCBI Taxonomy" id="1645614"/>
    <lineage>
        <taxon>Bacteria</taxon>
        <taxon>Bacillati</taxon>
        <taxon>Actinomycetota</taxon>
        <taxon>Actinomycetes</taxon>
        <taxon>Micrococcales</taxon>
        <taxon>Micrococcaceae</taxon>
        <taxon>Psychromicrobium</taxon>
    </lineage>
</organism>
<dbReference type="RefSeq" id="WP_179388666.1">
    <property type="nucleotide sequence ID" value="NZ_JACBYQ010000001.1"/>
</dbReference>
<evidence type="ECO:0000313" key="2">
    <source>
        <dbReference type="EMBL" id="NYE94959.1"/>
    </source>
</evidence>